<sequence>MYKKRIILFAIITRTLIIILQFFSNLLIPDHDAGVFTYPRLSSNQSTYDVWVQTSLGGFLRWDAQYFMHIAKYGYTHENTLAFFPLYPLIVRIIASLTSYFITFLNEDSLLLISFIFVNIVVFSKASVELYKLTAVVLNVDLAYKSAMLFCINPASIFFVAPYTECLFSYLTFKSMLHCVFIFDKYNRKLNNYMKIIVPTSLSACIRSNGVLNIGFLIYFMVQDGIRNITAPKSLVMKLFTCFKNGILIICAIYLCLIPFVLTQYYFYQQFCTDFQHNLTVFLIDFIHSNNYVFPGMSSYYNQSWCLDKIPLAYSYIQSHYWNVGFLKYFEFKQIPNFLLAAPIVLFLVYNNCKFFAMHKRYCLNLGIFNFNFSTSREKSKTVSAFKPKMFVFIVHETFLIIFCVFCIHVQVTTRMLCSASPVLYWFAAYSFKYIKEHDSGIRNMFLFQKHDFTQRLILYYFIGYVVIGTVMFTNFLPWT</sequence>
<accession>A0A1Y1MY59</accession>
<evidence type="ECO:0000256" key="1">
    <source>
        <dbReference type="ARBA" id="ARBA00004477"/>
    </source>
</evidence>
<dbReference type="PANTHER" id="PTHR12468:SF2">
    <property type="entry name" value="GPI MANNOSYLTRANSFERASE 2"/>
    <property type="match status" value="1"/>
</dbReference>
<keyword evidence="6 11" id="KW-0808">Transferase</keyword>
<comment type="similarity">
    <text evidence="3 11">Belongs to the PIGV family.</text>
</comment>
<evidence type="ECO:0000256" key="10">
    <source>
        <dbReference type="ARBA" id="ARBA00023136"/>
    </source>
</evidence>
<keyword evidence="8 11" id="KW-0256">Endoplasmic reticulum</keyword>
<dbReference type="GO" id="GO:0005789">
    <property type="term" value="C:endoplasmic reticulum membrane"/>
    <property type="evidence" value="ECO:0007669"/>
    <property type="project" value="UniProtKB-SubCell"/>
</dbReference>
<comment type="function">
    <text evidence="11">Mannosyltransferase involved in glycosylphosphatidylinositol-anchor biosynthesis.</text>
</comment>
<feature type="transmembrane region" description="Helical" evidence="11">
    <location>
        <begin position="247"/>
        <end position="268"/>
    </location>
</feature>
<keyword evidence="7 11" id="KW-0812">Transmembrane</keyword>
<feature type="transmembrane region" description="Helical" evidence="11">
    <location>
        <begin position="109"/>
        <end position="130"/>
    </location>
</feature>
<feature type="transmembrane region" description="Helical" evidence="11">
    <location>
        <begin position="457"/>
        <end position="477"/>
    </location>
</feature>
<feature type="transmembrane region" description="Helical" evidence="11">
    <location>
        <begin position="142"/>
        <end position="161"/>
    </location>
</feature>
<dbReference type="GO" id="GO:0000009">
    <property type="term" value="F:alpha-1,6-mannosyltransferase activity"/>
    <property type="evidence" value="ECO:0007669"/>
    <property type="project" value="InterPro"/>
</dbReference>
<keyword evidence="9 11" id="KW-1133">Transmembrane helix</keyword>
<comment type="pathway">
    <text evidence="2 11">Glycolipid biosynthesis; glycosylphosphatidylinositol-anchor biosynthesis.</text>
</comment>
<feature type="transmembrane region" description="Helical" evidence="11">
    <location>
        <begin position="390"/>
        <end position="413"/>
    </location>
</feature>
<feature type="transmembrane region" description="Helical" evidence="11">
    <location>
        <begin position="80"/>
        <end position="103"/>
    </location>
</feature>
<feature type="transmembrane region" description="Helical" evidence="11">
    <location>
        <begin position="7"/>
        <end position="28"/>
    </location>
</feature>
<keyword evidence="4 11" id="KW-0337">GPI-anchor biosynthesis</keyword>
<dbReference type="EMBL" id="GEZM01023596">
    <property type="protein sequence ID" value="JAV88287.1"/>
    <property type="molecule type" value="Transcribed_RNA"/>
</dbReference>
<evidence type="ECO:0000256" key="7">
    <source>
        <dbReference type="ARBA" id="ARBA00022692"/>
    </source>
</evidence>
<feature type="transmembrane region" description="Helical" evidence="11">
    <location>
        <begin position="335"/>
        <end position="353"/>
    </location>
</feature>
<comment type="subcellular location">
    <subcellularLocation>
        <location evidence="1 11">Endoplasmic reticulum membrane</location>
        <topology evidence="1 11">Multi-pass membrane protein</topology>
    </subcellularLocation>
</comment>
<evidence type="ECO:0000256" key="5">
    <source>
        <dbReference type="ARBA" id="ARBA00022676"/>
    </source>
</evidence>
<proteinExistence type="inferred from homology"/>
<keyword evidence="10 11" id="KW-0472">Membrane</keyword>
<evidence type="ECO:0000256" key="4">
    <source>
        <dbReference type="ARBA" id="ARBA00022502"/>
    </source>
</evidence>
<dbReference type="Pfam" id="PF04188">
    <property type="entry name" value="Mannosyl_trans2"/>
    <property type="match status" value="1"/>
</dbReference>
<keyword evidence="5 11" id="KW-0328">Glycosyltransferase</keyword>
<evidence type="ECO:0000256" key="8">
    <source>
        <dbReference type="ARBA" id="ARBA00022824"/>
    </source>
</evidence>
<name>A0A1Y1MY59_PHOPY</name>
<evidence type="ECO:0000256" key="11">
    <source>
        <dbReference type="RuleBase" id="RU363112"/>
    </source>
</evidence>
<evidence type="ECO:0000256" key="2">
    <source>
        <dbReference type="ARBA" id="ARBA00004687"/>
    </source>
</evidence>
<evidence type="ECO:0000256" key="9">
    <source>
        <dbReference type="ARBA" id="ARBA00022989"/>
    </source>
</evidence>
<dbReference type="UniPathway" id="UPA00196"/>
<evidence type="ECO:0000256" key="6">
    <source>
        <dbReference type="ARBA" id="ARBA00022679"/>
    </source>
</evidence>
<reference evidence="12" key="1">
    <citation type="journal article" date="2016" name="Sci. Rep.">
        <title>Molecular characterization of firefly nuptial gifts: a multi-omics approach sheds light on postcopulatory sexual selection.</title>
        <authorList>
            <person name="Al-Wathiqui N."/>
            <person name="Fallon T.R."/>
            <person name="South A."/>
            <person name="Weng J.K."/>
            <person name="Lewis S.M."/>
        </authorList>
    </citation>
    <scope>NUCLEOTIDE SEQUENCE</scope>
</reference>
<evidence type="ECO:0000313" key="12">
    <source>
        <dbReference type="EMBL" id="JAV88287.1"/>
    </source>
</evidence>
<dbReference type="AlphaFoldDB" id="A0A1Y1MY59"/>
<dbReference type="InterPro" id="IPR007315">
    <property type="entry name" value="PIG-V/Gpi18"/>
</dbReference>
<protein>
    <recommendedName>
        <fullName evidence="11">GPI mannosyltransferase 2</fullName>
        <ecNumber evidence="11">2.4.1.-</ecNumber>
    </recommendedName>
</protein>
<dbReference type="GO" id="GO:0004376">
    <property type="term" value="F:GPI mannosyltransferase activity"/>
    <property type="evidence" value="ECO:0007669"/>
    <property type="project" value="InterPro"/>
</dbReference>
<dbReference type="EC" id="2.4.1.-" evidence="11"/>
<dbReference type="PANTHER" id="PTHR12468">
    <property type="entry name" value="GPI MANNOSYLTRANSFERASE 2"/>
    <property type="match status" value="1"/>
</dbReference>
<dbReference type="GO" id="GO:0006506">
    <property type="term" value="P:GPI anchor biosynthetic process"/>
    <property type="evidence" value="ECO:0007669"/>
    <property type="project" value="UniProtKB-UniPathway"/>
</dbReference>
<dbReference type="GO" id="GO:0031501">
    <property type="term" value="C:mannosyltransferase complex"/>
    <property type="evidence" value="ECO:0007669"/>
    <property type="project" value="TreeGrafter"/>
</dbReference>
<organism evidence="12">
    <name type="scientific">Photinus pyralis</name>
    <name type="common">Common eastern firefly</name>
    <name type="synonym">Lampyris pyralis</name>
    <dbReference type="NCBI Taxonomy" id="7054"/>
    <lineage>
        <taxon>Eukaryota</taxon>
        <taxon>Metazoa</taxon>
        <taxon>Ecdysozoa</taxon>
        <taxon>Arthropoda</taxon>
        <taxon>Hexapoda</taxon>
        <taxon>Insecta</taxon>
        <taxon>Pterygota</taxon>
        <taxon>Neoptera</taxon>
        <taxon>Endopterygota</taxon>
        <taxon>Coleoptera</taxon>
        <taxon>Polyphaga</taxon>
        <taxon>Elateriformia</taxon>
        <taxon>Elateroidea</taxon>
        <taxon>Lampyridae</taxon>
        <taxon>Lampyrinae</taxon>
        <taxon>Photinus</taxon>
    </lineage>
</organism>
<evidence type="ECO:0000256" key="3">
    <source>
        <dbReference type="ARBA" id="ARBA00008698"/>
    </source>
</evidence>